<feature type="transmembrane region" description="Helical" evidence="2">
    <location>
        <begin position="6"/>
        <end position="34"/>
    </location>
</feature>
<dbReference type="Proteomes" id="UP000293846">
    <property type="component" value="Unassembled WGS sequence"/>
</dbReference>
<evidence type="ECO:0000256" key="1">
    <source>
        <dbReference type="SAM" id="MobiDB-lite"/>
    </source>
</evidence>
<proteinExistence type="predicted"/>
<protein>
    <submittedName>
        <fullName evidence="3">Uncharacterized protein</fullName>
    </submittedName>
</protein>
<evidence type="ECO:0000313" key="3">
    <source>
        <dbReference type="EMBL" id="TCI99981.1"/>
    </source>
</evidence>
<keyword evidence="2" id="KW-0472">Membrane</keyword>
<organism evidence="3 4">
    <name type="scientific">Cytobacillus praedii</name>
    <dbReference type="NCBI Taxonomy" id="1742358"/>
    <lineage>
        <taxon>Bacteria</taxon>
        <taxon>Bacillati</taxon>
        <taxon>Bacillota</taxon>
        <taxon>Bacilli</taxon>
        <taxon>Bacillales</taxon>
        <taxon>Bacillaceae</taxon>
        <taxon>Cytobacillus</taxon>
    </lineage>
</organism>
<evidence type="ECO:0000256" key="2">
    <source>
        <dbReference type="SAM" id="Phobius"/>
    </source>
</evidence>
<accession>A0A4R1AK56</accession>
<gene>
    <name evidence="3" type="ORF">E0Y62_27090</name>
</gene>
<name>A0A4R1AK56_9BACI</name>
<keyword evidence="2" id="KW-1133">Transmembrane helix</keyword>
<evidence type="ECO:0000313" key="4">
    <source>
        <dbReference type="Proteomes" id="UP000293846"/>
    </source>
</evidence>
<comment type="caution">
    <text evidence="3">The sequence shown here is derived from an EMBL/GenBank/DDBJ whole genome shotgun (WGS) entry which is preliminary data.</text>
</comment>
<keyword evidence="2" id="KW-0812">Transmembrane</keyword>
<dbReference type="RefSeq" id="WP_131239732.1">
    <property type="nucleotide sequence ID" value="NZ_SJTH01000134.1"/>
</dbReference>
<dbReference type="AlphaFoldDB" id="A0A4R1AK56"/>
<feature type="region of interest" description="Disordered" evidence="1">
    <location>
        <begin position="40"/>
        <end position="63"/>
    </location>
</feature>
<reference evidence="3 4" key="1">
    <citation type="submission" date="2019-03" db="EMBL/GenBank/DDBJ databases">
        <authorList>
            <person name="Jensen L."/>
            <person name="Storgaard J."/>
            <person name="Sulaj E."/>
            <person name="Schramm A."/>
            <person name="Marshall I.P.G."/>
        </authorList>
    </citation>
    <scope>NUCLEOTIDE SEQUENCE [LARGE SCALE GENOMIC DNA]</scope>
    <source>
        <strain evidence="3 4">2017H2G3</strain>
    </source>
</reference>
<sequence length="63" mass="7085">MEVIDIMAIIGIVTAIVSLLESILNVANGLLTFIRELKGTKQKGIQKKKPSSSRARTRRRQHR</sequence>
<dbReference type="EMBL" id="SJTH01000134">
    <property type="protein sequence ID" value="TCI99981.1"/>
    <property type="molecule type" value="Genomic_DNA"/>
</dbReference>
<keyword evidence="4" id="KW-1185">Reference proteome</keyword>